<evidence type="ECO:0000256" key="2">
    <source>
        <dbReference type="ARBA" id="ARBA00022485"/>
    </source>
</evidence>
<keyword evidence="2" id="KW-0004">4Fe-4S</keyword>
<name>A0A6V8P348_9ACTN</name>
<dbReference type="InterPro" id="IPR058240">
    <property type="entry name" value="rSAM_sf"/>
</dbReference>
<proteinExistence type="predicted"/>
<dbReference type="AlphaFoldDB" id="A0A6V8P348"/>
<protein>
    <submittedName>
        <fullName evidence="7">Pyruvate formate lyase activating enzyme</fullName>
    </submittedName>
</protein>
<evidence type="ECO:0000256" key="1">
    <source>
        <dbReference type="ARBA" id="ARBA00001966"/>
    </source>
</evidence>
<accession>A0A6V8P348</accession>
<dbReference type="Pfam" id="PF13353">
    <property type="entry name" value="Fer4_12"/>
    <property type="match status" value="1"/>
</dbReference>
<evidence type="ECO:0000256" key="6">
    <source>
        <dbReference type="ARBA" id="ARBA00023014"/>
    </source>
</evidence>
<evidence type="ECO:0000256" key="3">
    <source>
        <dbReference type="ARBA" id="ARBA00022691"/>
    </source>
</evidence>
<keyword evidence="4" id="KW-0479">Metal-binding</keyword>
<reference evidence="7 8" key="1">
    <citation type="journal article" date="2020" name="Front. Microbiol.">
        <title>Single-cell genomics of novel Actinobacteria with the Wood-Ljungdahl pathway discovered in a serpentinizing system.</title>
        <authorList>
            <person name="Merino N."/>
            <person name="Kawai M."/>
            <person name="Boyd E.S."/>
            <person name="Colman D.R."/>
            <person name="McGlynn S.E."/>
            <person name="Nealson K.H."/>
            <person name="Kurokawa K."/>
            <person name="Hongoh Y."/>
        </authorList>
    </citation>
    <scope>NUCLEOTIDE SEQUENCE [LARGE SCALE GENOMIC DNA]</scope>
    <source>
        <strain evidence="7 8">S25</strain>
    </source>
</reference>
<dbReference type="EMBL" id="BLRX01000484">
    <property type="protein sequence ID" value="GFP26270.1"/>
    <property type="molecule type" value="Genomic_DNA"/>
</dbReference>
<dbReference type="PANTHER" id="PTHR30352:SF4">
    <property type="entry name" value="PYRUVATE FORMATE-LYASE 2-ACTIVATING ENZYME"/>
    <property type="match status" value="1"/>
</dbReference>
<dbReference type="GO" id="GO:0051539">
    <property type="term" value="F:4 iron, 4 sulfur cluster binding"/>
    <property type="evidence" value="ECO:0007669"/>
    <property type="project" value="UniProtKB-KW"/>
</dbReference>
<dbReference type="InterPro" id="IPR034457">
    <property type="entry name" value="Organic_radical-activating"/>
</dbReference>
<dbReference type="PANTHER" id="PTHR30352">
    <property type="entry name" value="PYRUVATE FORMATE-LYASE-ACTIVATING ENZYME"/>
    <property type="match status" value="1"/>
</dbReference>
<evidence type="ECO:0000313" key="8">
    <source>
        <dbReference type="Proteomes" id="UP000543224"/>
    </source>
</evidence>
<keyword evidence="7" id="KW-0456">Lyase</keyword>
<dbReference type="SUPFAM" id="SSF102114">
    <property type="entry name" value="Radical SAM enzymes"/>
    <property type="match status" value="1"/>
</dbReference>
<evidence type="ECO:0000256" key="5">
    <source>
        <dbReference type="ARBA" id="ARBA00023004"/>
    </source>
</evidence>
<dbReference type="GO" id="GO:0046872">
    <property type="term" value="F:metal ion binding"/>
    <property type="evidence" value="ECO:0007669"/>
    <property type="project" value="UniProtKB-KW"/>
</dbReference>
<organism evidence="7 8">
    <name type="scientific">Candidatus Hakubella thermalkaliphila</name>
    <dbReference type="NCBI Taxonomy" id="2754717"/>
    <lineage>
        <taxon>Bacteria</taxon>
        <taxon>Bacillati</taxon>
        <taxon>Actinomycetota</taxon>
        <taxon>Actinomycetota incertae sedis</taxon>
        <taxon>Candidatus Hakubellales</taxon>
        <taxon>Candidatus Hakubellaceae</taxon>
        <taxon>Candidatus Hakubella</taxon>
    </lineage>
</organism>
<keyword evidence="6" id="KW-0411">Iron-sulfur</keyword>
<evidence type="ECO:0000313" key="7">
    <source>
        <dbReference type="EMBL" id="GFP26270.1"/>
    </source>
</evidence>
<dbReference type="GO" id="GO:0016829">
    <property type="term" value="F:lyase activity"/>
    <property type="evidence" value="ECO:0007669"/>
    <property type="project" value="UniProtKB-KW"/>
</dbReference>
<keyword evidence="3" id="KW-0949">S-adenosyl-L-methionine</keyword>
<dbReference type="Proteomes" id="UP000543224">
    <property type="component" value="Unassembled WGS sequence"/>
</dbReference>
<evidence type="ECO:0000256" key="4">
    <source>
        <dbReference type="ARBA" id="ARBA00022723"/>
    </source>
</evidence>
<comment type="caution">
    <text evidence="7">The sequence shown here is derived from an EMBL/GenBank/DDBJ whole genome shotgun (WGS) entry which is preliminary data.</text>
</comment>
<gene>
    <name evidence="7" type="ORF">HKBW3S25_01761</name>
</gene>
<comment type="cofactor">
    <cofactor evidence="1">
        <name>[4Fe-4S] cluster</name>
        <dbReference type="ChEBI" id="CHEBI:49883"/>
    </cofactor>
</comment>
<keyword evidence="5" id="KW-0408">Iron</keyword>
<keyword evidence="7" id="KW-0670">Pyruvate</keyword>
<sequence>MGGMKLLGRQITLDELVDELLKDQIYFEKSGGGVTLSGGEPLMQPDFATALLHRLKEKGNNTALDTCGVCSTSCLNKVLPYTDIILFDLKEAEPERLSEN</sequence>
<dbReference type="Gene3D" id="3.80.30.10">
    <property type="entry name" value="pyruvate-formate lyase- activating enzyme"/>
    <property type="match status" value="1"/>
</dbReference>